<evidence type="ECO:0000256" key="1">
    <source>
        <dbReference type="SAM" id="MobiDB-lite"/>
    </source>
</evidence>
<gene>
    <name evidence="2" type="ORF">J3R30DRAFT_3560292</name>
</gene>
<dbReference type="EMBL" id="JAOTPV010000037">
    <property type="protein sequence ID" value="KAJ4468233.1"/>
    <property type="molecule type" value="Genomic_DNA"/>
</dbReference>
<reference evidence="2" key="1">
    <citation type="submission" date="2022-08" db="EMBL/GenBank/DDBJ databases">
        <title>A Global Phylogenomic Analysis of the Shiitake Genus Lentinula.</title>
        <authorList>
            <consortium name="DOE Joint Genome Institute"/>
            <person name="Sierra-Patev S."/>
            <person name="Min B."/>
            <person name="Naranjo-Ortiz M."/>
            <person name="Looney B."/>
            <person name="Konkel Z."/>
            <person name="Slot J.C."/>
            <person name="Sakamoto Y."/>
            <person name="Steenwyk J.L."/>
            <person name="Rokas A."/>
            <person name="Carro J."/>
            <person name="Camarero S."/>
            <person name="Ferreira P."/>
            <person name="Molpeceres G."/>
            <person name="Ruiz-Duenas F.J."/>
            <person name="Serrano A."/>
            <person name="Henrissat B."/>
            <person name="Drula E."/>
            <person name="Hughes K.W."/>
            <person name="Mata J.L."/>
            <person name="Ishikawa N.K."/>
            <person name="Vargas-Isla R."/>
            <person name="Ushijima S."/>
            <person name="Smith C.A."/>
            <person name="Ahrendt S."/>
            <person name="Andreopoulos W."/>
            <person name="He G."/>
            <person name="Labutti K."/>
            <person name="Lipzen A."/>
            <person name="Ng V."/>
            <person name="Riley R."/>
            <person name="Sandor L."/>
            <person name="Barry K."/>
            <person name="Martinez A.T."/>
            <person name="Xiao Y."/>
            <person name="Gibbons J.G."/>
            <person name="Terashima K."/>
            <person name="Grigoriev I.V."/>
            <person name="Hibbett D.S."/>
        </authorList>
    </citation>
    <scope>NUCLEOTIDE SEQUENCE</scope>
    <source>
        <strain evidence="2">JLM2183</strain>
    </source>
</reference>
<organism evidence="2 3">
    <name type="scientific">Lentinula aciculospora</name>
    <dbReference type="NCBI Taxonomy" id="153920"/>
    <lineage>
        <taxon>Eukaryota</taxon>
        <taxon>Fungi</taxon>
        <taxon>Dikarya</taxon>
        <taxon>Basidiomycota</taxon>
        <taxon>Agaricomycotina</taxon>
        <taxon>Agaricomycetes</taxon>
        <taxon>Agaricomycetidae</taxon>
        <taxon>Agaricales</taxon>
        <taxon>Marasmiineae</taxon>
        <taxon>Omphalotaceae</taxon>
        <taxon>Lentinula</taxon>
    </lineage>
</organism>
<dbReference type="OrthoDB" id="2596605at2759"/>
<protein>
    <submittedName>
        <fullName evidence="2">Uncharacterized protein</fullName>
    </submittedName>
</protein>
<accession>A0A9W8ZVN4</accession>
<feature type="compositionally biased region" description="Basic and acidic residues" evidence="1">
    <location>
        <begin position="681"/>
        <end position="703"/>
    </location>
</feature>
<dbReference type="AlphaFoldDB" id="A0A9W8ZVN4"/>
<dbReference type="SUPFAM" id="SSF52047">
    <property type="entry name" value="RNI-like"/>
    <property type="match status" value="1"/>
</dbReference>
<feature type="compositionally biased region" description="Basic residues" evidence="1">
    <location>
        <begin position="714"/>
        <end position="725"/>
    </location>
</feature>
<dbReference type="InterPro" id="IPR032675">
    <property type="entry name" value="LRR_dom_sf"/>
</dbReference>
<evidence type="ECO:0000313" key="2">
    <source>
        <dbReference type="EMBL" id="KAJ4468233.1"/>
    </source>
</evidence>
<name>A0A9W8ZVN4_9AGAR</name>
<keyword evidence="3" id="KW-1185">Reference proteome</keyword>
<feature type="region of interest" description="Disordered" evidence="1">
    <location>
        <begin position="607"/>
        <end position="733"/>
    </location>
</feature>
<feature type="compositionally biased region" description="Low complexity" evidence="1">
    <location>
        <begin position="620"/>
        <end position="629"/>
    </location>
</feature>
<evidence type="ECO:0000313" key="3">
    <source>
        <dbReference type="Proteomes" id="UP001150266"/>
    </source>
</evidence>
<feature type="compositionally biased region" description="Low complexity" evidence="1">
    <location>
        <begin position="643"/>
        <end position="664"/>
    </location>
</feature>
<comment type="caution">
    <text evidence="2">The sequence shown here is derived from an EMBL/GenBank/DDBJ whole genome shotgun (WGS) entry which is preliminary data.</text>
</comment>
<sequence>MKQPLHLLPDPLLDKLVLMILTICPSLRIEFLSSFGSRVHSSAIRVLFTCLKIEDDCRLFNWPDCFRRSCVYPLTTNCARYAHIVKSLTIINPTLSGNQNNPDNMPFETSVPLPLPADEFSRLLQCCCNLENFQWESSLLPPDGICEQLSSFNPRLKLFQYKPCQPKSRRTPLVKWDAPSLPLLSTLPITTLSLSGLSQAGTRAFARMLSNIREDSVLDNLDINLIWFDENLCEAIAEAGRKIRRLRIGTNGTKLNDKGLISIVETCESLEELILIEVQGRITRSMWTKPATFPLALRCLRIDISETGPNHSWAIDHLDSLHAFPLNQLSEIYISRRPALPTVRNATVIYDDQTDSVLTLKPLPSILSERLRECNSLTKIDCDFWSISIAHLKSLLESCPELKSLKFCLDAPFSNLLGLASTFATLSHLHTISVSINHDHAPGIPPPFLLPNTAILPSPALEAPIVNRKSILPQSLNIDQMQTQTCLEKDIRDPSFPLLREVKRFVRRCPKLELLEWYGKSGRGSWIVKRPVHSSKNSLHVSVDYEVPRLSMQTWEEMLREDQIRRFFEQSSSWLDEIRPGQDWTGNQAEIMAATLPDECKVAGVEIAPRTESKKPRVPSISTSSSSTSDMNLPFMPSTPCRVSVSPVDVYSPSSSPLESPASSRYRNRDLGADSIFTPSRARDYKRSPSEPHKTNQKYDKTQNEFNSSTFRVGRTRPGRGRGLRRVSMDEGQ</sequence>
<dbReference type="Gene3D" id="3.80.10.10">
    <property type="entry name" value="Ribonuclease Inhibitor"/>
    <property type="match status" value="1"/>
</dbReference>
<dbReference type="Proteomes" id="UP001150266">
    <property type="component" value="Unassembled WGS sequence"/>
</dbReference>
<proteinExistence type="predicted"/>